<gene>
    <name evidence="1" type="ORF">E7201_08260</name>
</gene>
<name>A0A927WJM8_SELRU</name>
<dbReference type="InterPro" id="IPR015231">
    <property type="entry name" value="DUF1934"/>
</dbReference>
<dbReference type="InterPro" id="IPR012674">
    <property type="entry name" value="Calycin"/>
</dbReference>
<protein>
    <submittedName>
        <fullName evidence="1">DUF1934 domain-containing protein</fullName>
    </submittedName>
</protein>
<dbReference type="Proteomes" id="UP000761380">
    <property type="component" value="Unassembled WGS sequence"/>
</dbReference>
<dbReference type="SUPFAM" id="SSF50814">
    <property type="entry name" value="Lipocalins"/>
    <property type="match status" value="1"/>
</dbReference>
<accession>A0A927WJM8</accession>
<dbReference type="Pfam" id="PF09148">
    <property type="entry name" value="DUF1934"/>
    <property type="match status" value="1"/>
</dbReference>
<dbReference type="AlphaFoldDB" id="A0A927WJM8"/>
<reference evidence="1" key="1">
    <citation type="submission" date="2019-04" db="EMBL/GenBank/DDBJ databases">
        <title>Evolution of Biomass-Degrading Anaerobic Consortia Revealed by Metagenomics.</title>
        <authorList>
            <person name="Peng X."/>
        </authorList>
    </citation>
    <scope>NUCLEOTIDE SEQUENCE</scope>
    <source>
        <strain evidence="1">SIG240</strain>
    </source>
</reference>
<organism evidence="1 2">
    <name type="scientific">Selenomonas ruminantium</name>
    <dbReference type="NCBI Taxonomy" id="971"/>
    <lineage>
        <taxon>Bacteria</taxon>
        <taxon>Bacillati</taxon>
        <taxon>Bacillota</taxon>
        <taxon>Negativicutes</taxon>
        <taxon>Selenomonadales</taxon>
        <taxon>Selenomonadaceae</taxon>
        <taxon>Selenomonas</taxon>
    </lineage>
</organism>
<comment type="caution">
    <text evidence="1">The sequence shown here is derived from an EMBL/GenBank/DDBJ whole genome shotgun (WGS) entry which is preliminary data.</text>
</comment>
<dbReference type="Gene3D" id="2.40.128.20">
    <property type="match status" value="1"/>
</dbReference>
<sequence>MADAMVAVTVEGVQVDTAGEKNVLKSKANGRYAARAGKHYVRYEDASLHDKEAVPTVLKMSRDGLTLIRRGAVDMQLEFRLGEKTRSVYRTPYGNFDLLVETHKLDIYFQDGEGKVMAEYDLFLNENLQSHNTLNVVISADSANN</sequence>
<evidence type="ECO:0000313" key="1">
    <source>
        <dbReference type="EMBL" id="MBE6093137.1"/>
    </source>
</evidence>
<dbReference type="EMBL" id="SVBY01000057">
    <property type="protein sequence ID" value="MBE6093137.1"/>
    <property type="molecule type" value="Genomic_DNA"/>
</dbReference>
<proteinExistence type="predicted"/>
<evidence type="ECO:0000313" key="2">
    <source>
        <dbReference type="Proteomes" id="UP000761380"/>
    </source>
</evidence>